<dbReference type="EMBL" id="PRLG01000029">
    <property type="protein sequence ID" value="PYY26394.1"/>
    <property type="molecule type" value="Genomic_DNA"/>
</dbReference>
<keyword evidence="6" id="KW-0413">Isomerase</keyword>
<keyword evidence="4" id="KW-0560">Oxidoreductase</keyword>
<evidence type="ECO:0000313" key="7">
    <source>
        <dbReference type="Proteomes" id="UP000247459"/>
    </source>
</evidence>
<dbReference type="InterPro" id="IPR023753">
    <property type="entry name" value="FAD/NAD-binding_dom"/>
</dbReference>
<reference evidence="6 7" key="1">
    <citation type="submission" date="2018-01" db="EMBL/GenBank/DDBJ databases">
        <title>Genome sequence of the PGP bacterium Paenibacillus illinoisensis E3.</title>
        <authorList>
            <person name="Rolli E."/>
            <person name="Marasco R."/>
            <person name="Bessem C."/>
            <person name="Michoud G."/>
            <person name="Gaiarsa S."/>
            <person name="Borin S."/>
            <person name="Daffonchio D."/>
        </authorList>
    </citation>
    <scope>NUCLEOTIDE SEQUENCE [LARGE SCALE GENOMIC DNA]</scope>
    <source>
        <strain evidence="6 7">E3</strain>
    </source>
</reference>
<dbReference type="AlphaFoldDB" id="A0A2W0C3K4"/>
<gene>
    <name evidence="6" type="ORF">PIL02S_05789</name>
</gene>
<evidence type="ECO:0000256" key="4">
    <source>
        <dbReference type="ARBA" id="ARBA00023002"/>
    </source>
</evidence>
<dbReference type="Pfam" id="PF07992">
    <property type="entry name" value="Pyr_redox_2"/>
    <property type="match status" value="1"/>
</dbReference>
<dbReference type="InterPro" id="IPR050097">
    <property type="entry name" value="Ferredoxin-NADP_redctase_2"/>
</dbReference>
<dbReference type="GO" id="GO:0016491">
    <property type="term" value="F:oxidoreductase activity"/>
    <property type="evidence" value="ECO:0007669"/>
    <property type="project" value="UniProtKB-KW"/>
</dbReference>
<dbReference type="PRINTS" id="PR00469">
    <property type="entry name" value="PNDRDTASEII"/>
</dbReference>
<accession>A0A2W0C3K4</accession>
<dbReference type="PRINTS" id="PR00368">
    <property type="entry name" value="FADPNR"/>
</dbReference>
<dbReference type="InterPro" id="IPR036188">
    <property type="entry name" value="FAD/NAD-bd_sf"/>
</dbReference>
<evidence type="ECO:0000256" key="3">
    <source>
        <dbReference type="ARBA" id="ARBA00022630"/>
    </source>
</evidence>
<dbReference type="Proteomes" id="UP000247459">
    <property type="component" value="Unassembled WGS sequence"/>
</dbReference>
<evidence type="ECO:0000313" key="6">
    <source>
        <dbReference type="EMBL" id="PYY26394.1"/>
    </source>
</evidence>
<keyword evidence="3" id="KW-0285">Flavoprotein</keyword>
<dbReference type="EC" id="5.3.1.6" evidence="6"/>
<comment type="caution">
    <text evidence="6">The sequence shown here is derived from an EMBL/GenBank/DDBJ whole genome shotgun (WGS) entry which is preliminary data.</text>
</comment>
<dbReference type="Gene3D" id="3.50.50.60">
    <property type="entry name" value="FAD/NAD(P)-binding domain"/>
    <property type="match status" value="2"/>
</dbReference>
<organism evidence="6 7">
    <name type="scientific">Paenibacillus illinoisensis</name>
    <dbReference type="NCBI Taxonomy" id="59845"/>
    <lineage>
        <taxon>Bacteria</taxon>
        <taxon>Bacillati</taxon>
        <taxon>Bacillota</taxon>
        <taxon>Bacilli</taxon>
        <taxon>Bacillales</taxon>
        <taxon>Paenibacillaceae</taxon>
        <taxon>Paenibacillus</taxon>
    </lineage>
</organism>
<feature type="domain" description="FAD/NAD(P)-binding" evidence="5">
    <location>
        <begin position="21"/>
        <end position="295"/>
    </location>
</feature>
<evidence type="ECO:0000256" key="1">
    <source>
        <dbReference type="ARBA" id="ARBA00001974"/>
    </source>
</evidence>
<proteinExistence type="predicted"/>
<evidence type="ECO:0000259" key="5">
    <source>
        <dbReference type="Pfam" id="PF07992"/>
    </source>
</evidence>
<comment type="cofactor">
    <cofactor evidence="1">
        <name>FAD</name>
        <dbReference type="ChEBI" id="CHEBI:57692"/>
    </cofactor>
</comment>
<dbReference type="SUPFAM" id="SSF51905">
    <property type="entry name" value="FAD/NAD(P)-binding domain"/>
    <property type="match status" value="1"/>
</dbReference>
<dbReference type="PANTHER" id="PTHR48105">
    <property type="entry name" value="THIOREDOXIN REDUCTASE 1-RELATED-RELATED"/>
    <property type="match status" value="1"/>
</dbReference>
<evidence type="ECO:0000256" key="2">
    <source>
        <dbReference type="ARBA" id="ARBA00011738"/>
    </source>
</evidence>
<sequence length="320" mass="34550">MGLIRDFKYLERVFKMKKTVDVIIIGGGPSGLNAALVLGRARKEVVVIDEGRPRNMVTRETHGFLTRDGATPSEFRQIAKEQIRAYPSVHIIEDTAAAVTGTEGSFEVTTVEGKIVRGRKLLFAVGKKDQPLDIPGLSAVYGKSAFVCPYCDGWELRDQPLGIIVSGDKAVHMAKVISGWTNRFTILTNGTEMTEEQREELKQHQVPVLDAPIQSIESEEGMVRQIVLEDGNIVECTGIFFAPKLVIGSHLAQTLGCEVTDSGTIKVDELAKTSVPGVFSSGDAASEIYQAITAASLGALAAVSMNSELNAEAWDNSGKL</sequence>
<dbReference type="GO" id="GO:0004751">
    <property type="term" value="F:ribose-5-phosphate isomerase activity"/>
    <property type="evidence" value="ECO:0007669"/>
    <property type="project" value="UniProtKB-EC"/>
</dbReference>
<comment type="subunit">
    <text evidence="2">Homodimer.</text>
</comment>
<protein>
    <submittedName>
        <fullName evidence="6">Disulfide oxidoreductase</fullName>
        <ecNumber evidence="6">5.3.1.6</ecNumber>
    </submittedName>
</protein>
<name>A0A2W0C3K4_9BACL</name>